<keyword evidence="2" id="KW-1185">Reference proteome</keyword>
<protein>
    <submittedName>
        <fullName evidence="1">Uncharacterized protein</fullName>
    </submittedName>
</protein>
<evidence type="ECO:0000313" key="1">
    <source>
        <dbReference type="EMBL" id="KAJ8719679.1"/>
    </source>
</evidence>
<comment type="caution">
    <text evidence="1">The sequence shown here is derived from an EMBL/GenBank/DDBJ whole genome shotgun (WGS) entry which is preliminary data.</text>
</comment>
<proteinExistence type="predicted"/>
<gene>
    <name evidence="1" type="ORF">PYW08_011854</name>
</gene>
<dbReference type="EMBL" id="CM056779">
    <property type="protein sequence ID" value="KAJ8719679.1"/>
    <property type="molecule type" value="Genomic_DNA"/>
</dbReference>
<organism evidence="1 2">
    <name type="scientific">Mythimna loreyi</name>
    <dbReference type="NCBI Taxonomy" id="667449"/>
    <lineage>
        <taxon>Eukaryota</taxon>
        <taxon>Metazoa</taxon>
        <taxon>Ecdysozoa</taxon>
        <taxon>Arthropoda</taxon>
        <taxon>Hexapoda</taxon>
        <taxon>Insecta</taxon>
        <taxon>Pterygota</taxon>
        <taxon>Neoptera</taxon>
        <taxon>Endopterygota</taxon>
        <taxon>Lepidoptera</taxon>
        <taxon>Glossata</taxon>
        <taxon>Ditrysia</taxon>
        <taxon>Noctuoidea</taxon>
        <taxon>Noctuidae</taxon>
        <taxon>Noctuinae</taxon>
        <taxon>Hadenini</taxon>
        <taxon>Mythimna</taxon>
    </lineage>
</organism>
<sequence>MDTCYVTKLRAVMTENPVAASPNTCRKTRGCPGPMQTGNKPTSAAPLPQKGSAPTAAGANGPCKPSGDPEEICRRKCGCMRTSDKLKQILQTFPGPQPPPGQVQAYMAKKYDKASGYSYGHDEKSCCRKPSPTLEIIDSIGSVSQHGSEKEKMDACHRCSLQRRAHAPGAHAQGPHVQAAHGLPVHGQGVYIQGPAQEYPTDFYQKQQFQPRSEGKPTSRSWQIVSELVSLVQLSVTATALALYYLIYCYMQLVYYTLRSALYFHNADGPMKITIGVVTVTSLIVGFNLLMRMEGIIGIVY</sequence>
<accession>A0ACC2QQR7</accession>
<evidence type="ECO:0000313" key="2">
    <source>
        <dbReference type="Proteomes" id="UP001231649"/>
    </source>
</evidence>
<reference evidence="1" key="1">
    <citation type="submission" date="2023-03" db="EMBL/GenBank/DDBJ databases">
        <title>Chromosome-level genomes of two armyworms, Mythimna separata and Mythimna loreyi, provide insights into the biosynthesis and reception of sex pheromones.</title>
        <authorList>
            <person name="Zhao H."/>
        </authorList>
    </citation>
    <scope>NUCLEOTIDE SEQUENCE</scope>
    <source>
        <strain evidence="1">BeijingLab</strain>
    </source>
</reference>
<dbReference type="Proteomes" id="UP001231649">
    <property type="component" value="Chromosome 3"/>
</dbReference>
<name>A0ACC2QQR7_9NEOP</name>